<organism evidence="1 2">
    <name type="scientific">Dermatophagoides farinae</name>
    <name type="common">American house dust mite</name>
    <dbReference type="NCBI Taxonomy" id="6954"/>
    <lineage>
        <taxon>Eukaryota</taxon>
        <taxon>Metazoa</taxon>
        <taxon>Ecdysozoa</taxon>
        <taxon>Arthropoda</taxon>
        <taxon>Chelicerata</taxon>
        <taxon>Arachnida</taxon>
        <taxon>Acari</taxon>
        <taxon>Acariformes</taxon>
        <taxon>Sarcoptiformes</taxon>
        <taxon>Astigmata</taxon>
        <taxon>Psoroptidia</taxon>
        <taxon>Analgoidea</taxon>
        <taxon>Pyroglyphidae</taxon>
        <taxon>Dermatophagoidinae</taxon>
        <taxon>Dermatophagoides</taxon>
    </lineage>
</organism>
<dbReference type="EMBL" id="ASGP02000003">
    <property type="protein sequence ID" value="KAH9516734.1"/>
    <property type="molecule type" value="Genomic_DNA"/>
</dbReference>
<gene>
    <name evidence="1" type="ORF">DERF_007455</name>
</gene>
<proteinExistence type="predicted"/>
<keyword evidence="2" id="KW-1185">Reference proteome</keyword>
<dbReference type="Proteomes" id="UP000790347">
    <property type="component" value="Unassembled WGS sequence"/>
</dbReference>
<dbReference type="AlphaFoldDB" id="A0A922L608"/>
<protein>
    <submittedName>
        <fullName evidence="1">Uncharacterized protein</fullName>
    </submittedName>
</protein>
<sequence length="98" mass="11712">MIEMIKCVEINLLTLFVLKKKIHPTPDKTVLLKEMKLYFFYRFCLFLSTLWHEGRRNGLLPSPLPSMANRQLLCCLLCDNHRMLDHEIIKLIYCLKME</sequence>
<comment type="caution">
    <text evidence="1">The sequence shown here is derived from an EMBL/GenBank/DDBJ whole genome shotgun (WGS) entry which is preliminary data.</text>
</comment>
<name>A0A922L608_DERFA</name>
<evidence type="ECO:0000313" key="1">
    <source>
        <dbReference type="EMBL" id="KAH9516734.1"/>
    </source>
</evidence>
<evidence type="ECO:0000313" key="2">
    <source>
        <dbReference type="Proteomes" id="UP000790347"/>
    </source>
</evidence>
<reference evidence="1" key="1">
    <citation type="submission" date="2013-05" db="EMBL/GenBank/DDBJ databases">
        <authorList>
            <person name="Yim A.K.Y."/>
            <person name="Chan T.F."/>
            <person name="Ji K.M."/>
            <person name="Liu X.Y."/>
            <person name="Zhou J.W."/>
            <person name="Li R.Q."/>
            <person name="Yang K.Y."/>
            <person name="Li J."/>
            <person name="Li M."/>
            <person name="Law P.T.W."/>
            <person name="Wu Y.L."/>
            <person name="Cai Z.L."/>
            <person name="Qin H."/>
            <person name="Bao Y."/>
            <person name="Leung R.K.K."/>
            <person name="Ng P.K.S."/>
            <person name="Zou J."/>
            <person name="Zhong X.J."/>
            <person name="Ran P.X."/>
            <person name="Zhong N.S."/>
            <person name="Liu Z.G."/>
            <person name="Tsui S.K.W."/>
        </authorList>
    </citation>
    <scope>NUCLEOTIDE SEQUENCE</scope>
    <source>
        <strain evidence="1">Derf</strain>
        <tissue evidence="1">Whole organism</tissue>
    </source>
</reference>
<accession>A0A922L608</accession>
<reference evidence="1" key="2">
    <citation type="journal article" date="2022" name="Res Sq">
        <title>Comparative Genomics Reveals Insights into the Divergent Evolution of Astigmatic Mites and Household Pest Adaptations.</title>
        <authorList>
            <person name="Xiong Q."/>
            <person name="Wan A.T.-Y."/>
            <person name="Liu X.-Y."/>
            <person name="Fung C.S.-H."/>
            <person name="Xiao X."/>
            <person name="Malainual N."/>
            <person name="Hou J."/>
            <person name="Wang L."/>
            <person name="Wang M."/>
            <person name="Yang K."/>
            <person name="Cui Y."/>
            <person name="Leung E."/>
            <person name="Nong W."/>
            <person name="Shin S.-K."/>
            <person name="Au S."/>
            <person name="Jeong K.Y."/>
            <person name="Chew F.T."/>
            <person name="Hui J."/>
            <person name="Leung T.F."/>
            <person name="Tungtrongchitr A."/>
            <person name="Zhong N."/>
            <person name="Liu Z."/>
            <person name="Tsui S."/>
        </authorList>
    </citation>
    <scope>NUCLEOTIDE SEQUENCE</scope>
    <source>
        <strain evidence="1">Derf</strain>
        <tissue evidence="1">Whole organism</tissue>
    </source>
</reference>